<keyword evidence="1" id="KW-1133">Transmembrane helix</keyword>
<keyword evidence="1" id="KW-0812">Transmembrane</keyword>
<protein>
    <submittedName>
        <fullName evidence="2">Uncharacterized protein</fullName>
    </submittedName>
</protein>
<name>A0A3P8RTW5_AMPPE</name>
<sequence>THTSTFILSSLPLFPPPPAMIALMSVTVFPVRLLLVSFLMLLAWPFAFAASLGRSEFVIEPQSWWRRCVGECLCVQWKMYVQLRYRIAQKYVKILIFCT</sequence>
<dbReference type="STRING" id="161767.ENSAPEP00000004088"/>
<reference evidence="2" key="3">
    <citation type="submission" date="2025-09" db="UniProtKB">
        <authorList>
            <consortium name="Ensembl"/>
        </authorList>
    </citation>
    <scope>IDENTIFICATION</scope>
</reference>
<accession>A0A3P8RTW5</accession>
<feature type="transmembrane region" description="Helical" evidence="1">
    <location>
        <begin position="20"/>
        <end position="44"/>
    </location>
</feature>
<dbReference type="AlphaFoldDB" id="A0A3P8RTW5"/>
<evidence type="ECO:0000313" key="2">
    <source>
        <dbReference type="Ensembl" id="ENSAPEP00000004088.1"/>
    </source>
</evidence>
<dbReference type="OMA" id="CVGECLC"/>
<evidence type="ECO:0000256" key="1">
    <source>
        <dbReference type="SAM" id="Phobius"/>
    </source>
</evidence>
<keyword evidence="3" id="KW-1185">Reference proteome</keyword>
<proteinExistence type="predicted"/>
<organism evidence="2 3">
    <name type="scientific">Amphiprion percula</name>
    <name type="common">Orange clownfish</name>
    <name type="synonym">Lutjanus percula</name>
    <dbReference type="NCBI Taxonomy" id="161767"/>
    <lineage>
        <taxon>Eukaryota</taxon>
        <taxon>Metazoa</taxon>
        <taxon>Chordata</taxon>
        <taxon>Craniata</taxon>
        <taxon>Vertebrata</taxon>
        <taxon>Euteleostomi</taxon>
        <taxon>Actinopterygii</taxon>
        <taxon>Neopterygii</taxon>
        <taxon>Teleostei</taxon>
        <taxon>Neoteleostei</taxon>
        <taxon>Acanthomorphata</taxon>
        <taxon>Ovalentaria</taxon>
        <taxon>Pomacentridae</taxon>
        <taxon>Amphiprion</taxon>
    </lineage>
</organism>
<reference evidence="2" key="2">
    <citation type="submission" date="2025-08" db="UniProtKB">
        <authorList>
            <consortium name="Ensembl"/>
        </authorList>
    </citation>
    <scope>IDENTIFICATION</scope>
</reference>
<dbReference type="Ensembl" id="ENSAPET00000004199.1">
    <property type="protein sequence ID" value="ENSAPEP00000004088.1"/>
    <property type="gene ID" value="ENSAPEG00000002951.1"/>
</dbReference>
<keyword evidence="1" id="KW-0472">Membrane</keyword>
<dbReference type="Proteomes" id="UP000265080">
    <property type="component" value="Chromosome 17"/>
</dbReference>
<reference evidence="2 3" key="1">
    <citation type="submission" date="2018-03" db="EMBL/GenBank/DDBJ databases">
        <title>Finding Nemo's genes: A chromosome-scale reference assembly of the genome of the orange clownfish Amphiprion percula.</title>
        <authorList>
            <person name="Lehmann R."/>
        </authorList>
    </citation>
    <scope>NUCLEOTIDE SEQUENCE</scope>
</reference>
<dbReference type="GeneTree" id="ENSGT00940000177739"/>
<evidence type="ECO:0000313" key="3">
    <source>
        <dbReference type="Proteomes" id="UP000265080"/>
    </source>
</evidence>